<keyword evidence="6" id="KW-1185">Reference proteome</keyword>
<keyword evidence="3" id="KW-0677">Repeat</keyword>
<evidence type="ECO:0000256" key="4">
    <source>
        <dbReference type="ARBA" id="ARBA00022803"/>
    </source>
</evidence>
<evidence type="ECO:0000256" key="1">
    <source>
        <dbReference type="ARBA" id="ARBA00005857"/>
    </source>
</evidence>
<sequence length="436" mass="49747">MLKDAQGLEVTTDSPAAIAAINQFMEQSLSYGKDIEAVILEGVKADPGCAMVYAYTAAYYLTQENAQAWKQARPYLQAAQCHLVGITKRERLYIQAIAAWAMGAIDQAIALHEELAANYPRDLISVQQGQYHYFYLGDKERLLKIAQNVLIANPENHYLYGMVAFGLEQCHQLEQAEAMGRKATTINRHDPWAHHAVAHVMETQGRVDEGIAWMESLADTWENCNSMLYTHNWWHIALYYLERGDMQKVLAIYDTHVWGRATKESPKDQVGAIALLLRLELRGVNVGNRWQDLSTYLLPRIDEHALPFQDLHYIYALARARRFDWVNEMYLSMQKHSQSINPYLRQNWLKVAIPAARGMIAHAKGEYSIAKSELKIVLPLLHRIGGSHAQRVLFEQIYRDAIWHSEKQTQVYAIATAKEKVTTSQKLVAGILNDRQ</sequence>
<proteinExistence type="inferred from homology"/>
<dbReference type="SUPFAM" id="SSF48452">
    <property type="entry name" value="TPR-like"/>
    <property type="match status" value="1"/>
</dbReference>
<dbReference type="EMBL" id="AP018174">
    <property type="protein sequence ID" value="BAY18250.1"/>
    <property type="molecule type" value="Genomic_DNA"/>
</dbReference>
<evidence type="ECO:0000256" key="3">
    <source>
        <dbReference type="ARBA" id="ARBA00022737"/>
    </source>
</evidence>
<dbReference type="AlphaFoldDB" id="A0A1Z4GL69"/>
<comment type="similarity">
    <text evidence="1">Belongs to the TTC38 family.</text>
</comment>
<accession>A0A1Z4GL69</accession>
<dbReference type="Proteomes" id="UP000218287">
    <property type="component" value="Chromosome"/>
</dbReference>
<protein>
    <recommendedName>
        <fullName evidence="2">Tetratricopeptide repeat protein 38</fullName>
    </recommendedName>
</protein>
<dbReference type="InterPro" id="IPR011990">
    <property type="entry name" value="TPR-like_helical_dom_sf"/>
</dbReference>
<dbReference type="CDD" id="cd05804">
    <property type="entry name" value="StaR_like"/>
    <property type="match status" value="1"/>
</dbReference>
<dbReference type="PANTHER" id="PTHR16263:SF4">
    <property type="entry name" value="TETRATRICOPEPTIDE REPEAT PROTEIN 38"/>
    <property type="match status" value="1"/>
</dbReference>
<evidence type="ECO:0000313" key="6">
    <source>
        <dbReference type="Proteomes" id="UP000218287"/>
    </source>
</evidence>
<dbReference type="InterPro" id="IPR033891">
    <property type="entry name" value="TTC38"/>
</dbReference>
<dbReference type="Gene3D" id="1.25.40.10">
    <property type="entry name" value="Tetratricopeptide repeat domain"/>
    <property type="match status" value="1"/>
</dbReference>
<name>A0A1Z4GL69_9CYAN</name>
<dbReference type="PANTHER" id="PTHR16263">
    <property type="entry name" value="TETRATRICOPEPTIDE REPEAT PROTEIN 38"/>
    <property type="match status" value="1"/>
</dbReference>
<keyword evidence="4" id="KW-0802">TPR repeat</keyword>
<organism evidence="5 6">
    <name type="scientific">Anabaenopsis circularis NIES-21</name>
    <dbReference type="NCBI Taxonomy" id="1085406"/>
    <lineage>
        <taxon>Bacteria</taxon>
        <taxon>Bacillati</taxon>
        <taxon>Cyanobacteriota</taxon>
        <taxon>Cyanophyceae</taxon>
        <taxon>Nostocales</taxon>
        <taxon>Nodulariaceae</taxon>
        <taxon>Anabaenopsis</taxon>
    </lineage>
</organism>
<evidence type="ECO:0000256" key="2">
    <source>
        <dbReference type="ARBA" id="ARBA00019992"/>
    </source>
</evidence>
<reference evidence="5 6" key="1">
    <citation type="submission" date="2017-06" db="EMBL/GenBank/DDBJ databases">
        <title>Genome sequencing of cyanobaciteial culture collection at National Institute for Environmental Studies (NIES).</title>
        <authorList>
            <person name="Hirose Y."/>
            <person name="Shimura Y."/>
            <person name="Fujisawa T."/>
            <person name="Nakamura Y."/>
            <person name="Kawachi M."/>
        </authorList>
    </citation>
    <scope>NUCLEOTIDE SEQUENCE [LARGE SCALE GENOMIC DNA]</scope>
    <source>
        <strain evidence="5 6">NIES-21</strain>
    </source>
</reference>
<evidence type="ECO:0000313" key="5">
    <source>
        <dbReference type="EMBL" id="BAY18250.1"/>
    </source>
</evidence>
<dbReference type="OrthoDB" id="9815900at2"/>
<gene>
    <name evidence="5" type="ORF">NIES21_40940</name>
</gene>